<dbReference type="SUPFAM" id="SSF52833">
    <property type="entry name" value="Thioredoxin-like"/>
    <property type="match status" value="1"/>
</dbReference>
<evidence type="ECO:0000256" key="2">
    <source>
        <dbReference type="ARBA" id="ARBA00009813"/>
    </source>
</evidence>
<proteinExistence type="inferred from homology"/>
<dbReference type="CDD" id="cd03020">
    <property type="entry name" value="DsbA_DsbC_DsbG"/>
    <property type="match status" value="1"/>
</dbReference>
<dbReference type="InterPro" id="IPR051470">
    <property type="entry name" value="Thiol:disulfide_interchange"/>
</dbReference>
<dbReference type="InterPro" id="IPR009094">
    <property type="entry name" value="DiS-bond_isomerase_DsbC/G_N_sf"/>
</dbReference>
<dbReference type="GO" id="GO:0042597">
    <property type="term" value="C:periplasmic space"/>
    <property type="evidence" value="ECO:0007669"/>
    <property type="project" value="UniProtKB-SubCell"/>
</dbReference>
<feature type="chain" id="PRO_5017496889" description="Thiol:disulfide interchange protein" evidence="7">
    <location>
        <begin position="20"/>
        <end position="233"/>
    </location>
</feature>
<evidence type="ECO:0000313" key="10">
    <source>
        <dbReference type="EMBL" id="RDV28082.1"/>
    </source>
</evidence>
<comment type="subcellular location">
    <subcellularLocation>
        <location evidence="1 7">Periplasm</location>
    </subcellularLocation>
</comment>
<dbReference type="InterPro" id="IPR036249">
    <property type="entry name" value="Thioredoxin-like_sf"/>
</dbReference>
<keyword evidence="4 7" id="KW-0574">Periplasm</keyword>
<dbReference type="InterPro" id="IPR012336">
    <property type="entry name" value="Thioredoxin-like_fold"/>
</dbReference>
<accession>A0A3D8MCE5</accession>
<dbReference type="RefSeq" id="WP_115592040.1">
    <property type="nucleotide sequence ID" value="NZ_QRHA01000002.1"/>
</dbReference>
<evidence type="ECO:0000256" key="4">
    <source>
        <dbReference type="ARBA" id="ARBA00022764"/>
    </source>
</evidence>
<evidence type="ECO:0000256" key="3">
    <source>
        <dbReference type="ARBA" id="ARBA00022729"/>
    </source>
</evidence>
<dbReference type="SUPFAM" id="SSF54423">
    <property type="entry name" value="DsbC/DsbG N-terminal domain-like"/>
    <property type="match status" value="1"/>
</dbReference>
<keyword evidence="3 7" id="KW-0732">Signal</keyword>
<dbReference type="Proteomes" id="UP000256561">
    <property type="component" value="Unassembled WGS sequence"/>
</dbReference>
<feature type="domain" description="Disulphide bond isomerase DsbC/G N-terminal" evidence="8">
    <location>
        <begin position="16"/>
        <end position="82"/>
    </location>
</feature>
<dbReference type="Gene3D" id="3.40.30.10">
    <property type="entry name" value="Glutaredoxin"/>
    <property type="match status" value="1"/>
</dbReference>
<dbReference type="PANTHER" id="PTHR35272:SF3">
    <property type="entry name" value="THIOL:DISULFIDE INTERCHANGE PROTEIN DSBC"/>
    <property type="match status" value="1"/>
</dbReference>
<comment type="function">
    <text evidence="7">Required for disulfide bond formation in some periplasmic proteins. Acts by transferring its disulfide bond to other proteins and is reduced in the process.</text>
</comment>
<feature type="signal peptide" evidence="7">
    <location>
        <begin position="1"/>
        <end position="19"/>
    </location>
</feature>
<organism evidence="10 11">
    <name type="scientific">Alteromonas aestuariivivens</name>
    <dbReference type="NCBI Taxonomy" id="1938339"/>
    <lineage>
        <taxon>Bacteria</taxon>
        <taxon>Pseudomonadati</taxon>
        <taxon>Pseudomonadota</taxon>
        <taxon>Gammaproteobacteria</taxon>
        <taxon>Alteromonadales</taxon>
        <taxon>Alteromonadaceae</taxon>
        <taxon>Alteromonas/Salinimonas group</taxon>
        <taxon>Alteromonas</taxon>
    </lineage>
</organism>
<evidence type="ECO:0000256" key="1">
    <source>
        <dbReference type="ARBA" id="ARBA00004418"/>
    </source>
</evidence>
<reference evidence="11" key="1">
    <citation type="submission" date="2018-08" db="EMBL/GenBank/DDBJ databases">
        <authorList>
            <person name="Zhang J."/>
            <person name="Du Z.-J."/>
        </authorList>
    </citation>
    <scope>NUCLEOTIDE SEQUENCE [LARGE SCALE GENOMIC DNA]</scope>
    <source>
        <strain evidence="11">KCTC 52655</strain>
    </source>
</reference>
<name>A0A3D8MCE5_9ALTE</name>
<dbReference type="Pfam" id="PF13098">
    <property type="entry name" value="Thioredoxin_2"/>
    <property type="match status" value="1"/>
</dbReference>
<dbReference type="PANTHER" id="PTHR35272">
    <property type="entry name" value="THIOL:DISULFIDE INTERCHANGE PROTEIN DSBC-RELATED"/>
    <property type="match status" value="1"/>
</dbReference>
<evidence type="ECO:0000256" key="7">
    <source>
        <dbReference type="RuleBase" id="RU364038"/>
    </source>
</evidence>
<dbReference type="OrthoDB" id="12976at2"/>
<dbReference type="InterPro" id="IPR018950">
    <property type="entry name" value="DiS-bond_isomerase_DsbC/G_N"/>
</dbReference>
<dbReference type="AlphaFoldDB" id="A0A3D8MCE5"/>
<keyword evidence="6 7" id="KW-0676">Redox-active center</keyword>
<sequence>MKQALFAVLAMVGQSAVLAQELDVKTRLESTLGLNVLSVADAPVDGLIQVTTDRGLFYASRSGQYLLQARIFNLDAGMRNETEVALSQMRRDGIKAFSDSAIEFKAKDEKYVITVFTDISCGYCQRLHNEIGQFNANGITVKYLAFPRAGVDSPTYDEMVSVWCAKNPQKAMTDAKSGDQIANASCANKVAEQYMFGQQVGVTGTPNIILPDGSMIPGYQPAAAVLNALEQAG</sequence>
<evidence type="ECO:0000256" key="5">
    <source>
        <dbReference type="ARBA" id="ARBA00023157"/>
    </source>
</evidence>
<evidence type="ECO:0000313" key="11">
    <source>
        <dbReference type="Proteomes" id="UP000256561"/>
    </source>
</evidence>
<dbReference type="InterPro" id="IPR033954">
    <property type="entry name" value="DiS-bond_Isoase_DsbC/G"/>
</dbReference>
<gene>
    <name evidence="10" type="ORF">DXV75_03710</name>
</gene>
<dbReference type="Gene3D" id="3.10.450.70">
    <property type="entry name" value="Disulphide bond isomerase, DsbC/G, N-terminal"/>
    <property type="match status" value="1"/>
</dbReference>
<keyword evidence="11" id="KW-1185">Reference proteome</keyword>
<comment type="similarity">
    <text evidence="2 7">Belongs to the thioredoxin family. DsbC subfamily.</text>
</comment>
<evidence type="ECO:0000256" key="6">
    <source>
        <dbReference type="ARBA" id="ARBA00023284"/>
    </source>
</evidence>
<evidence type="ECO:0000259" key="9">
    <source>
        <dbReference type="Pfam" id="PF13098"/>
    </source>
</evidence>
<comment type="caution">
    <text evidence="10">The sequence shown here is derived from an EMBL/GenBank/DDBJ whole genome shotgun (WGS) entry which is preliminary data.</text>
</comment>
<keyword evidence="5" id="KW-1015">Disulfide bond</keyword>
<dbReference type="Pfam" id="PF10411">
    <property type="entry name" value="DsbC_N"/>
    <property type="match status" value="1"/>
</dbReference>
<protein>
    <recommendedName>
        <fullName evidence="7">Thiol:disulfide interchange protein</fullName>
    </recommendedName>
</protein>
<feature type="domain" description="Thioredoxin-like fold" evidence="9">
    <location>
        <begin position="106"/>
        <end position="228"/>
    </location>
</feature>
<evidence type="ECO:0000259" key="8">
    <source>
        <dbReference type="Pfam" id="PF10411"/>
    </source>
</evidence>
<dbReference type="EMBL" id="QRHA01000002">
    <property type="protein sequence ID" value="RDV28082.1"/>
    <property type="molecule type" value="Genomic_DNA"/>
</dbReference>